<dbReference type="InterPro" id="IPR006620">
    <property type="entry name" value="Pro_4_hyd_alph"/>
</dbReference>
<dbReference type="GO" id="GO:0005783">
    <property type="term" value="C:endoplasmic reticulum"/>
    <property type="evidence" value="ECO:0007669"/>
    <property type="project" value="TreeGrafter"/>
</dbReference>
<evidence type="ECO:0000256" key="2">
    <source>
        <dbReference type="ARBA" id="ARBA00022723"/>
    </source>
</evidence>
<comment type="caution">
    <text evidence="7">The sequence shown here is derived from an EMBL/GenBank/DDBJ whole genome shotgun (WGS) entry which is preliminary data.</text>
</comment>
<proteinExistence type="predicted"/>
<dbReference type="AlphaFoldDB" id="A0A9Q0B8S7"/>
<dbReference type="Gene3D" id="2.60.120.620">
    <property type="entry name" value="q2cbj1_9rhob like domain"/>
    <property type="match status" value="1"/>
</dbReference>
<evidence type="ECO:0000256" key="4">
    <source>
        <dbReference type="ARBA" id="ARBA00023002"/>
    </source>
</evidence>
<comment type="cofactor">
    <cofactor evidence="1">
        <name>L-ascorbate</name>
        <dbReference type="ChEBI" id="CHEBI:38290"/>
    </cofactor>
</comment>
<reference evidence="7" key="2">
    <citation type="submission" date="2022-07" db="EMBL/GenBank/DDBJ databases">
        <authorList>
            <person name="Goncalves M.F.M."/>
            <person name="Hilario S."/>
            <person name="Van De Peer Y."/>
            <person name="Esteves A.C."/>
            <person name="Alves A."/>
        </authorList>
    </citation>
    <scope>NUCLEOTIDE SEQUENCE</scope>
    <source>
        <strain evidence="7">MUM 19.33</strain>
    </source>
</reference>
<dbReference type="SUPFAM" id="SSF51197">
    <property type="entry name" value="Clavaminate synthase-like"/>
    <property type="match status" value="1"/>
</dbReference>
<name>A0A9Q0B8S7_9HYPO</name>
<dbReference type="PANTHER" id="PTHR10869">
    <property type="entry name" value="PROLYL 4-HYDROXYLASE ALPHA SUBUNIT"/>
    <property type="match status" value="1"/>
</dbReference>
<sequence length="263" mass="29563">MSSPHIDIPDPSFLTSPPPFPLSITPIDWASTQIPEYTDRAAFTIANVLTPAECAQLTALAESSAGVEQGPWPPALVRGPGGEVHRPGYRNSGRIIWRNQTIADRIWARCASADGLQERLAVVPQDYGRVRRGEWRFRRVNDRMSFLRYTAGQYFQPHTDGPYCYETDESRFQTFYTLQLYLGDSAAGGGGLVGGETSFLSLDRKRRVDVEPRAGSVLIFQHENLLHEGAEVKEGVKFAMRTDVLYEWVADEKPKNAKRTRKF</sequence>
<evidence type="ECO:0000256" key="3">
    <source>
        <dbReference type="ARBA" id="ARBA00022964"/>
    </source>
</evidence>
<dbReference type="GeneID" id="75828035"/>
<dbReference type="InterPro" id="IPR044862">
    <property type="entry name" value="Pro_4_hyd_alph_FE2OG_OXY"/>
</dbReference>
<dbReference type="GO" id="GO:0004656">
    <property type="term" value="F:procollagen-proline 4-dioxygenase activity"/>
    <property type="evidence" value="ECO:0007669"/>
    <property type="project" value="TreeGrafter"/>
</dbReference>
<organism evidence="7 8">
    <name type="scientific">Emericellopsis cladophorae</name>
    <dbReference type="NCBI Taxonomy" id="2686198"/>
    <lineage>
        <taxon>Eukaryota</taxon>
        <taxon>Fungi</taxon>
        <taxon>Dikarya</taxon>
        <taxon>Ascomycota</taxon>
        <taxon>Pezizomycotina</taxon>
        <taxon>Sordariomycetes</taxon>
        <taxon>Hypocreomycetidae</taxon>
        <taxon>Hypocreales</taxon>
        <taxon>Bionectriaceae</taxon>
        <taxon>Emericellopsis</taxon>
    </lineage>
</organism>
<evidence type="ECO:0000259" key="6">
    <source>
        <dbReference type="PROSITE" id="PS51471"/>
    </source>
</evidence>
<dbReference type="InterPro" id="IPR045054">
    <property type="entry name" value="P4HA-like"/>
</dbReference>
<feature type="domain" description="Fe2OG dioxygenase" evidence="6">
    <location>
        <begin position="140"/>
        <end position="246"/>
    </location>
</feature>
<dbReference type="InterPro" id="IPR005123">
    <property type="entry name" value="Oxoglu/Fe-dep_dioxygenase_dom"/>
</dbReference>
<dbReference type="GO" id="GO:0031418">
    <property type="term" value="F:L-ascorbic acid binding"/>
    <property type="evidence" value="ECO:0007669"/>
    <property type="project" value="InterPro"/>
</dbReference>
<keyword evidence="4" id="KW-0560">Oxidoreductase</keyword>
<keyword evidence="3" id="KW-0223">Dioxygenase</keyword>
<dbReference type="EMBL" id="JAGIXG020000082">
    <property type="protein sequence ID" value="KAI6778097.1"/>
    <property type="molecule type" value="Genomic_DNA"/>
</dbReference>
<reference evidence="7" key="1">
    <citation type="journal article" date="2021" name="J Fungi (Basel)">
        <title>Genomic and Metabolomic Analyses of the Marine Fungus Emericellopsis cladophorae: Insights into Saltwater Adaptability Mechanisms and Its Biosynthetic Potential.</title>
        <authorList>
            <person name="Goncalves M.F.M."/>
            <person name="Hilario S."/>
            <person name="Van de Peer Y."/>
            <person name="Esteves A.C."/>
            <person name="Alves A."/>
        </authorList>
    </citation>
    <scope>NUCLEOTIDE SEQUENCE</scope>
    <source>
        <strain evidence="7">MUM 19.33</strain>
    </source>
</reference>
<evidence type="ECO:0000256" key="1">
    <source>
        <dbReference type="ARBA" id="ARBA00001961"/>
    </source>
</evidence>
<accession>A0A9Q0B8S7</accession>
<protein>
    <recommendedName>
        <fullName evidence="6">Fe2OG dioxygenase domain-containing protein</fullName>
    </recommendedName>
</protein>
<dbReference type="GO" id="GO:0005506">
    <property type="term" value="F:iron ion binding"/>
    <property type="evidence" value="ECO:0007669"/>
    <property type="project" value="InterPro"/>
</dbReference>
<keyword evidence="2" id="KW-0479">Metal-binding</keyword>
<dbReference type="SMART" id="SM00702">
    <property type="entry name" value="P4Hc"/>
    <property type="match status" value="1"/>
</dbReference>
<evidence type="ECO:0000256" key="5">
    <source>
        <dbReference type="ARBA" id="ARBA00023004"/>
    </source>
</evidence>
<dbReference type="Pfam" id="PF13640">
    <property type="entry name" value="2OG-FeII_Oxy_3"/>
    <property type="match status" value="1"/>
</dbReference>
<keyword evidence="5" id="KW-0408">Iron</keyword>
<dbReference type="Proteomes" id="UP001055219">
    <property type="component" value="Unassembled WGS sequence"/>
</dbReference>
<dbReference type="OrthoDB" id="69177at2759"/>
<evidence type="ECO:0000313" key="8">
    <source>
        <dbReference type="Proteomes" id="UP001055219"/>
    </source>
</evidence>
<dbReference type="PANTHER" id="PTHR10869:SF241">
    <property type="entry name" value="FE2OG DIOXYGENASE DOMAIN-CONTAINING PROTEIN"/>
    <property type="match status" value="1"/>
</dbReference>
<dbReference type="PROSITE" id="PS51471">
    <property type="entry name" value="FE2OG_OXY"/>
    <property type="match status" value="1"/>
</dbReference>
<keyword evidence="8" id="KW-1185">Reference proteome</keyword>
<gene>
    <name evidence="7" type="ORF">J7T54_001517</name>
</gene>
<dbReference type="RefSeq" id="XP_051358953.1">
    <property type="nucleotide sequence ID" value="XM_051510099.1"/>
</dbReference>
<evidence type="ECO:0000313" key="7">
    <source>
        <dbReference type="EMBL" id="KAI6778097.1"/>
    </source>
</evidence>